<keyword evidence="1" id="KW-0521">NADP</keyword>
<keyword evidence="2" id="KW-0560">Oxidoreductase</keyword>
<dbReference type="PANTHER" id="PTHR43349">
    <property type="entry name" value="PINORESINOL REDUCTASE-RELATED"/>
    <property type="match status" value="1"/>
</dbReference>
<name>I3T2V8_LOTJA</name>
<dbReference type="InterPro" id="IPR036291">
    <property type="entry name" value="NAD(P)-bd_dom_sf"/>
</dbReference>
<dbReference type="InterPro" id="IPR050608">
    <property type="entry name" value="NmrA-type/Isoflavone_red_sf"/>
</dbReference>
<dbReference type="CDD" id="cd05259">
    <property type="entry name" value="PCBER_SDR_a"/>
    <property type="match status" value="1"/>
</dbReference>
<organism evidence="4">
    <name type="scientific">Lotus japonicus</name>
    <name type="common">Lotus corniculatus var. japonicus</name>
    <dbReference type="NCBI Taxonomy" id="34305"/>
    <lineage>
        <taxon>Eukaryota</taxon>
        <taxon>Viridiplantae</taxon>
        <taxon>Streptophyta</taxon>
        <taxon>Embryophyta</taxon>
        <taxon>Tracheophyta</taxon>
        <taxon>Spermatophyta</taxon>
        <taxon>Magnoliopsida</taxon>
        <taxon>eudicotyledons</taxon>
        <taxon>Gunneridae</taxon>
        <taxon>Pentapetalae</taxon>
        <taxon>rosids</taxon>
        <taxon>fabids</taxon>
        <taxon>Fabales</taxon>
        <taxon>Fabaceae</taxon>
        <taxon>Papilionoideae</taxon>
        <taxon>50 kb inversion clade</taxon>
        <taxon>NPAAA clade</taxon>
        <taxon>Hologalegina</taxon>
        <taxon>robinioid clade</taxon>
        <taxon>Loteae</taxon>
        <taxon>Lotus</taxon>
    </lineage>
</organism>
<dbReference type="GO" id="GO:0016491">
    <property type="term" value="F:oxidoreductase activity"/>
    <property type="evidence" value="ECO:0007669"/>
    <property type="project" value="UniProtKB-KW"/>
</dbReference>
<sequence>MEKSKVLVVGGTGYIGRKIVKASLEQGHETYVLQRPELGLQIEKLQMLLSFKKQGAHLVKASFSDHKSLVDAVKKVDVVISAISGVHIRTHCISLQLKLIDAIKEAGNVKRFLPSEFGLDSARMGHALEPGRVTFDDKMAIRKAIEEANIPFTYISANLFAGYFAGSLSQMGSFVPPREKVHLFGDGTQKAVFMDEDDVATYTIKTIDDPRTLNKTLYMRPPQNVLSQGELIGIWEKLIGKELEKTYIPAEEFLTILKGLDYKLQVAMGHFLHIFYEGCITNFEIGDDGEEASKLYPEVNYTRMDEYLKIYV</sequence>
<dbReference type="Gene3D" id="3.40.50.720">
    <property type="entry name" value="NAD(P)-binding Rossmann-like Domain"/>
    <property type="match status" value="1"/>
</dbReference>
<dbReference type="EMBL" id="BT147056">
    <property type="protein sequence ID" value="AFK46850.1"/>
    <property type="molecule type" value="mRNA"/>
</dbReference>
<dbReference type="PANTHER" id="PTHR43349:SF45">
    <property type="entry name" value="PINORESINOL-LARICIRESINOL REDUCTASE-LIKE PROTEIN"/>
    <property type="match status" value="1"/>
</dbReference>
<dbReference type="GO" id="GO:0009807">
    <property type="term" value="P:lignan biosynthetic process"/>
    <property type="evidence" value="ECO:0007669"/>
    <property type="project" value="UniProtKB-ARBA"/>
</dbReference>
<evidence type="ECO:0000256" key="2">
    <source>
        <dbReference type="ARBA" id="ARBA00023002"/>
    </source>
</evidence>
<dbReference type="Pfam" id="PF05368">
    <property type="entry name" value="NmrA"/>
    <property type="match status" value="1"/>
</dbReference>
<dbReference type="SUPFAM" id="SSF51735">
    <property type="entry name" value="NAD(P)-binding Rossmann-fold domains"/>
    <property type="match status" value="1"/>
</dbReference>
<dbReference type="InterPro" id="IPR008030">
    <property type="entry name" value="NmrA-like"/>
</dbReference>
<reference evidence="4" key="1">
    <citation type="submission" date="2012-05" db="EMBL/GenBank/DDBJ databases">
        <authorList>
            <person name="Krishnakumar V."/>
            <person name="Cheung F."/>
            <person name="Xiao Y."/>
            <person name="Chan A."/>
            <person name="Moskal W.A."/>
            <person name="Town C.D."/>
        </authorList>
    </citation>
    <scope>NUCLEOTIDE SEQUENCE</scope>
</reference>
<evidence type="ECO:0000313" key="4">
    <source>
        <dbReference type="EMBL" id="AFK46850.1"/>
    </source>
</evidence>
<evidence type="ECO:0000259" key="3">
    <source>
        <dbReference type="Pfam" id="PF05368"/>
    </source>
</evidence>
<dbReference type="InterPro" id="IPR045312">
    <property type="entry name" value="PCBER-like"/>
</dbReference>
<protein>
    <recommendedName>
        <fullName evidence="3">NmrA-like domain-containing protein</fullName>
    </recommendedName>
</protein>
<accession>I3T2V8</accession>
<evidence type="ECO:0000256" key="1">
    <source>
        <dbReference type="ARBA" id="ARBA00022857"/>
    </source>
</evidence>
<dbReference type="Gene3D" id="3.90.25.10">
    <property type="entry name" value="UDP-galactose 4-epimerase, domain 1"/>
    <property type="match status" value="1"/>
</dbReference>
<feature type="domain" description="NmrA-like" evidence="3">
    <location>
        <begin position="2"/>
        <end position="308"/>
    </location>
</feature>
<proteinExistence type="evidence at transcript level"/>
<dbReference type="AlphaFoldDB" id="I3T2V8"/>